<name>A0ACD3AWZ4_9AGAR</name>
<gene>
    <name evidence="1" type="ORF">BDN72DRAFT_896941</name>
</gene>
<dbReference type="EMBL" id="ML208323">
    <property type="protein sequence ID" value="TFK69856.1"/>
    <property type="molecule type" value="Genomic_DNA"/>
</dbReference>
<organism evidence="1 2">
    <name type="scientific">Pluteus cervinus</name>
    <dbReference type="NCBI Taxonomy" id="181527"/>
    <lineage>
        <taxon>Eukaryota</taxon>
        <taxon>Fungi</taxon>
        <taxon>Dikarya</taxon>
        <taxon>Basidiomycota</taxon>
        <taxon>Agaricomycotina</taxon>
        <taxon>Agaricomycetes</taxon>
        <taxon>Agaricomycetidae</taxon>
        <taxon>Agaricales</taxon>
        <taxon>Pluteineae</taxon>
        <taxon>Pluteaceae</taxon>
        <taxon>Pluteus</taxon>
    </lineage>
</organism>
<proteinExistence type="predicted"/>
<accession>A0ACD3AWZ4</accession>
<evidence type="ECO:0000313" key="1">
    <source>
        <dbReference type="EMBL" id="TFK69856.1"/>
    </source>
</evidence>
<keyword evidence="2" id="KW-1185">Reference proteome</keyword>
<protein>
    <submittedName>
        <fullName evidence="1">Uncharacterized protein</fullName>
    </submittedName>
</protein>
<reference evidence="1 2" key="1">
    <citation type="journal article" date="2019" name="Nat. Ecol. Evol.">
        <title>Megaphylogeny resolves global patterns of mushroom evolution.</title>
        <authorList>
            <person name="Varga T."/>
            <person name="Krizsan K."/>
            <person name="Foldi C."/>
            <person name="Dima B."/>
            <person name="Sanchez-Garcia M."/>
            <person name="Sanchez-Ramirez S."/>
            <person name="Szollosi G.J."/>
            <person name="Szarkandi J.G."/>
            <person name="Papp V."/>
            <person name="Albert L."/>
            <person name="Andreopoulos W."/>
            <person name="Angelini C."/>
            <person name="Antonin V."/>
            <person name="Barry K.W."/>
            <person name="Bougher N.L."/>
            <person name="Buchanan P."/>
            <person name="Buyck B."/>
            <person name="Bense V."/>
            <person name="Catcheside P."/>
            <person name="Chovatia M."/>
            <person name="Cooper J."/>
            <person name="Damon W."/>
            <person name="Desjardin D."/>
            <person name="Finy P."/>
            <person name="Geml J."/>
            <person name="Haridas S."/>
            <person name="Hughes K."/>
            <person name="Justo A."/>
            <person name="Karasinski D."/>
            <person name="Kautmanova I."/>
            <person name="Kiss B."/>
            <person name="Kocsube S."/>
            <person name="Kotiranta H."/>
            <person name="LaButti K.M."/>
            <person name="Lechner B.E."/>
            <person name="Liimatainen K."/>
            <person name="Lipzen A."/>
            <person name="Lukacs Z."/>
            <person name="Mihaltcheva S."/>
            <person name="Morgado L.N."/>
            <person name="Niskanen T."/>
            <person name="Noordeloos M.E."/>
            <person name="Ohm R.A."/>
            <person name="Ortiz-Santana B."/>
            <person name="Ovrebo C."/>
            <person name="Racz N."/>
            <person name="Riley R."/>
            <person name="Savchenko A."/>
            <person name="Shiryaev A."/>
            <person name="Soop K."/>
            <person name="Spirin V."/>
            <person name="Szebenyi C."/>
            <person name="Tomsovsky M."/>
            <person name="Tulloss R.E."/>
            <person name="Uehling J."/>
            <person name="Grigoriev I.V."/>
            <person name="Vagvolgyi C."/>
            <person name="Papp T."/>
            <person name="Martin F.M."/>
            <person name="Miettinen O."/>
            <person name="Hibbett D.S."/>
            <person name="Nagy L.G."/>
        </authorList>
    </citation>
    <scope>NUCLEOTIDE SEQUENCE [LARGE SCALE GENOMIC DNA]</scope>
    <source>
        <strain evidence="1 2">NL-1719</strain>
    </source>
</reference>
<dbReference type="Proteomes" id="UP000308600">
    <property type="component" value="Unassembled WGS sequence"/>
</dbReference>
<sequence length="340" mass="37972">MAQPLCPLSNDLTERVPLEIRELVINQLVGDEETLRSCMLVCRAWWKASQRAIVDASSRLLTKDFGQEVNCAAVIDEMGVILYGTATGIYASDLANLGRPPVQVLNYPNIEQIDSLDKGSIIVFRSGTNVVYGIPFVYLSAKPAGAAAGPESCLRIYMRVTTFSVGMVNGSEILCLLRGKELHMFRRPASYSLRFLKAVEPLNKPSCIQIVKGKVMSMSDCDFELFDPQSLGGLGFVEGAQMIAIQPIEEGFLICYDKFAVCVRETGERLGDILLRWLYPPDRVVFQGHYILAFSHDHLEIRHVRTGELLRLIEKHFRLLSTTTSKTIVVQDDGSIYQFN</sequence>
<evidence type="ECO:0000313" key="2">
    <source>
        <dbReference type="Proteomes" id="UP000308600"/>
    </source>
</evidence>